<dbReference type="SMART" id="SM00450">
    <property type="entry name" value="RHOD"/>
    <property type="match status" value="1"/>
</dbReference>
<dbReference type="Gene3D" id="3.40.250.10">
    <property type="entry name" value="Rhodanese-like domain"/>
    <property type="match status" value="1"/>
</dbReference>
<protein>
    <submittedName>
        <fullName evidence="2">Rhodanese-like domain-containing protein</fullName>
    </submittedName>
</protein>
<dbReference type="Proteomes" id="UP001595792">
    <property type="component" value="Unassembled WGS sequence"/>
</dbReference>
<dbReference type="EMBL" id="JBHSBY010000135">
    <property type="protein sequence ID" value="MFC4198201.1"/>
    <property type="molecule type" value="Genomic_DNA"/>
</dbReference>
<dbReference type="SUPFAM" id="SSF52821">
    <property type="entry name" value="Rhodanese/Cell cycle control phosphatase"/>
    <property type="match status" value="1"/>
</dbReference>
<proteinExistence type="predicted"/>
<accession>A0ABV8NPA4</accession>
<dbReference type="InterPro" id="IPR050229">
    <property type="entry name" value="GlpE_sulfurtransferase"/>
</dbReference>
<comment type="caution">
    <text evidence="2">The sequence shown here is derived from an EMBL/GenBank/DDBJ whole genome shotgun (WGS) entry which is preliminary data.</text>
</comment>
<dbReference type="Pfam" id="PF00581">
    <property type="entry name" value="Rhodanese"/>
    <property type="match status" value="1"/>
</dbReference>
<dbReference type="RefSeq" id="WP_378962076.1">
    <property type="nucleotide sequence ID" value="NZ_JBHRXC010000016.1"/>
</dbReference>
<feature type="domain" description="Rhodanese" evidence="1">
    <location>
        <begin position="30"/>
        <end position="111"/>
    </location>
</feature>
<organism evidence="2 3">
    <name type="scientific">Pedobacter jamesrossensis</name>
    <dbReference type="NCBI Taxonomy" id="1908238"/>
    <lineage>
        <taxon>Bacteria</taxon>
        <taxon>Pseudomonadati</taxon>
        <taxon>Bacteroidota</taxon>
        <taxon>Sphingobacteriia</taxon>
        <taxon>Sphingobacteriales</taxon>
        <taxon>Sphingobacteriaceae</taxon>
        <taxon>Pedobacter</taxon>
    </lineage>
</organism>
<dbReference type="CDD" id="cd00158">
    <property type="entry name" value="RHOD"/>
    <property type="match status" value="1"/>
</dbReference>
<dbReference type="PANTHER" id="PTHR43031:SF16">
    <property type="entry name" value="OXIDOREDUCTASE"/>
    <property type="match status" value="1"/>
</dbReference>
<dbReference type="InterPro" id="IPR036873">
    <property type="entry name" value="Rhodanese-like_dom_sf"/>
</dbReference>
<sequence length="112" mass="12335">MNKLFQMISSFFSTGAYDLDGYHFKNELKKSGTGILLDVRTGSEYATGKLPSAVHIDYLGSSFATELAKLNKGKRYFVYCRSGNRSSSAVLEMRKLGFEAFSLAGGISAWPK</sequence>
<evidence type="ECO:0000259" key="1">
    <source>
        <dbReference type="PROSITE" id="PS50206"/>
    </source>
</evidence>
<reference evidence="3" key="1">
    <citation type="journal article" date="2019" name="Int. J. Syst. Evol. Microbiol.">
        <title>The Global Catalogue of Microorganisms (GCM) 10K type strain sequencing project: providing services to taxonomists for standard genome sequencing and annotation.</title>
        <authorList>
            <consortium name="The Broad Institute Genomics Platform"/>
            <consortium name="The Broad Institute Genome Sequencing Center for Infectious Disease"/>
            <person name="Wu L."/>
            <person name="Ma J."/>
        </authorList>
    </citation>
    <scope>NUCLEOTIDE SEQUENCE [LARGE SCALE GENOMIC DNA]</scope>
    <source>
        <strain evidence="3">CCM 8689</strain>
    </source>
</reference>
<evidence type="ECO:0000313" key="3">
    <source>
        <dbReference type="Proteomes" id="UP001595792"/>
    </source>
</evidence>
<keyword evidence="3" id="KW-1185">Reference proteome</keyword>
<dbReference type="PROSITE" id="PS50206">
    <property type="entry name" value="RHODANESE_3"/>
    <property type="match status" value="1"/>
</dbReference>
<dbReference type="PANTHER" id="PTHR43031">
    <property type="entry name" value="FAD-DEPENDENT OXIDOREDUCTASE"/>
    <property type="match status" value="1"/>
</dbReference>
<gene>
    <name evidence="2" type="ORF">ACFOUY_15960</name>
</gene>
<dbReference type="InterPro" id="IPR001763">
    <property type="entry name" value="Rhodanese-like_dom"/>
</dbReference>
<evidence type="ECO:0000313" key="2">
    <source>
        <dbReference type="EMBL" id="MFC4198201.1"/>
    </source>
</evidence>
<name>A0ABV8NPA4_9SPHI</name>